<name>A0A1F5LKB2_PENAI</name>
<feature type="region of interest" description="Disordered" evidence="6">
    <location>
        <begin position="187"/>
        <end position="215"/>
    </location>
</feature>
<dbReference type="STRING" id="1835702.A0A1F5LKB2"/>
<dbReference type="SMART" id="SM00066">
    <property type="entry name" value="GAL4"/>
    <property type="match status" value="1"/>
</dbReference>
<evidence type="ECO:0000313" key="8">
    <source>
        <dbReference type="EMBL" id="OGE53644.1"/>
    </source>
</evidence>
<dbReference type="InterPro" id="IPR021858">
    <property type="entry name" value="Fun_TF"/>
</dbReference>
<dbReference type="AlphaFoldDB" id="A0A1F5LKB2"/>
<keyword evidence="2" id="KW-0805">Transcription regulation</keyword>
<feature type="domain" description="Zn(2)-C6 fungal-type" evidence="7">
    <location>
        <begin position="65"/>
        <end position="93"/>
    </location>
</feature>
<dbReference type="GO" id="GO:0000981">
    <property type="term" value="F:DNA-binding transcription factor activity, RNA polymerase II-specific"/>
    <property type="evidence" value="ECO:0007669"/>
    <property type="project" value="InterPro"/>
</dbReference>
<dbReference type="GO" id="GO:0008270">
    <property type="term" value="F:zinc ion binding"/>
    <property type="evidence" value="ECO:0007669"/>
    <property type="project" value="InterPro"/>
</dbReference>
<dbReference type="PANTHER" id="PTHR37534">
    <property type="entry name" value="TRANSCRIPTIONAL ACTIVATOR PROTEIN UGA3"/>
    <property type="match status" value="1"/>
</dbReference>
<gene>
    <name evidence="8" type="ORF">PENARI_c007G11533</name>
</gene>
<dbReference type="Proteomes" id="UP000177622">
    <property type="component" value="Unassembled WGS sequence"/>
</dbReference>
<dbReference type="Pfam" id="PF00172">
    <property type="entry name" value="Zn_clus"/>
    <property type="match status" value="1"/>
</dbReference>
<dbReference type="Gene3D" id="4.10.240.10">
    <property type="entry name" value="Zn(2)-C6 fungal-type DNA-binding domain"/>
    <property type="match status" value="1"/>
</dbReference>
<dbReference type="RefSeq" id="XP_022489082.1">
    <property type="nucleotide sequence ID" value="XM_022631220.1"/>
</dbReference>
<sequence>MRARINTFSPQLQLPLPLPLPMPHVNESSGSLFPERIPIFAVCSDSNSFHANVSMSSKRSRLVAGCQRCRVRHLKCDLNDQDCGHCQHAGVECDRTNIRFRNGLLLPKEPELAFPDQSSWPRLHGQVRFHNETPEIASLYSAFPHGESTVIGNSEYGLALGERERPEIQNVQQSIQPFAATALTPVPTRAAESHSPSISSLSSPRPVQSRSSSKPLYSLTEREAVLMRNFVENMALWADITDPQRHFETEVSARALKEPFLRYAVFAFSSRHLDRQDGSDVTEALQHHNCCVQLLIPALSEPREHITEDILATVAILRQHEEMDGEDNQFHLTGTTHILNTVSTFGSSGGLGEAAAWLCLRQDIYISLTTQRPLRTDLQSFYQSDVFRRNDDFAWSSRMVFLLAKVLQSAFTDSATAHGIGDEIDEWYSTKPYTFEPVRFVPRGPEPDQRFPTIWMLLPVHVIGIQYFHLAKIVLALSEGSNASSAYERLRHSRIVEKIVRHHLLTVLGLAHSNSKAENTLFTARHSLVAWGWVLRHRLDQRAAEALLQAMHARTGWNMDSLIQSLRAQWQERQIRAHKEVPWVTAADLAAYPSAREFMTKVQAQEVQESKKSECTSSVNLHLLRDVWTRGLASL</sequence>
<organism evidence="8 9">
    <name type="scientific">Penicillium arizonense</name>
    <dbReference type="NCBI Taxonomy" id="1835702"/>
    <lineage>
        <taxon>Eukaryota</taxon>
        <taxon>Fungi</taxon>
        <taxon>Dikarya</taxon>
        <taxon>Ascomycota</taxon>
        <taxon>Pezizomycotina</taxon>
        <taxon>Eurotiomycetes</taxon>
        <taxon>Eurotiomycetidae</taxon>
        <taxon>Eurotiales</taxon>
        <taxon>Aspergillaceae</taxon>
        <taxon>Penicillium</taxon>
    </lineage>
</organism>
<protein>
    <recommendedName>
        <fullName evidence="7">Zn(2)-C6 fungal-type domain-containing protein</fullName>
    </recommendedName>
</protein>
<reference evidence="8 9" key="1">
    <citation type="journal article" date="2016" name="Sci. Rep.">
        <title>Penicillium arizonense, a new, genome sequenced fungal species, reveals a high chemical diversity in secreted metabolites.</title>
        <authorList>
            <person name="Grijseels S."/>
            <person name="Nielsen J.C."/>
            <person name="Randelovic M."/>
            <person name="Nielsen J."/>
            <person name="Nielsen K.F."/>
            <person name="Workman M."/>
            <person name="Frisvad J.C."/>
        </authorList>
    </citation>
    <scope>NUCLEOTIDE SEQUENCE [LARGE SCALE GENOMIC DNA]</scope>
    <source>
        <strain evidence="8 9">CBS 141311</strain>
    </source>
</reference>
<accession>A0A1F5LKB2</accession>
<dbReference type="InterPro" id="IPR001138">
    <property type="entry name" value="Zn2Cys6_DnaBD"/>
</dbReference>
<evidence type="ECO:0000256" key="2">
    <source>
        <dbReference type="ARBA" id="ARBA00023015"/>
    </source>
</evidence>
<keyword evidence="9" id="KW-1185">Reference proteome</keyword>
<dbReference type="SUPFAM" id="SSF57701">
    <property type="entry name" value="Zn2/Cys6 DNA-binding domain"/>
    <property type="match status" value="1"/>
</dbReference>
<feature type="compositionally biased region" description="Low complexity" evidence="6">
    <location>
        <begin position="193"/>
        <end position="215"/>
    </location>
</feature>
<dbReference type="GO" id="GO:0005634">
    <property type="term" value="C:nucleus"/>
    <property type="evidence" value="ECO:0007669"/>
    <property type="project" value="UniProtKB-SubCell"/>
</dbReference>
<keyword evidence="5" id="KW-0539">Nucleus</keyword>
<dbReference type="InterPro" id="IPR036864">
    <property type="entry name" value="Zn2-C6_fun-type_DNA-bd_sf"/>
</dbReference>
<keyword evidence="3" id="KW-0238">DNA-binding</keyword>
<dbReference type="PANTHER" id="PTHR37534:SF25">
    <property type="entry name" value="ZN(II)2CYS6 TRANSCRIPTION FACTOR (EUROFUNG)"/>
    <property type="match status" value="1"/>
</dbReference>
<evidence type="ECO:0000313" key="9">
    <source>
        <dbReference type="Proteomes" id="UP000177622"/>
    </source>
</evidence>
<evidence type="ECO:0000256" key="5">
    <source>
        <dbReference type="ARBA" id="ARBA00023242"/>
    </source>
</evidence>
<dbReference type="GO" id="GO:0045944">
    <property type="term" value="P:positive regulation of transcription by RNA polymerase II"/>
    <property type="evidence" value="ECO:0007669"/>
    <property type="project" value="TreeGrafter"/>
</dbReference>
<evidence type="ECO:0000256" key="3">
    <source>
        <dbReference type="ARBA" id="ARBA00023125"/>
    </source>
</evidence>
<dbReference type="Pfam" id="PF11951">
    <property type="entry name" value="Fungal_trans_2"/>
    <property type="match status" value="1"/>
</dbReference>
<evidence type="ECO:0000256" key="1">
    <source>
        <dbReference type="ARBA" id="ARBA00004123"/>
    </source>
</evidence>
<evidence type="ECO:0000256" key="4">
    <source>
        <dbReference type="ARBA" id="ARBA00023163"/>
    </source>
</evidence>
<proteinExistence type="predicted"/>
<dbReference type="GO" id="GO:0000976">
    <property type="term" value="F:transcription cis-regulatory region binding"/>
    <property type="evidence" value="ECO:0007669"/>
    <property type="project" value="TreeGrafter"/>
</dbReference>
<dbReference type="EMBL" id="LXJU01000007">
    <property type="protein sequence ID" value="OGE53644.1"/>
    <property type="molecule type" value="Genomic_DNA"/>
</dbReference>
<dbReference type="PROSITE" id="PS50048">
    <property type="entry name" value="ZN2_CY6_FUNGAL_2"/>
    <property type="match status" value="1"/>
</dbReference>
<evidence type="ECO:0000259" key="7">
    <source>
        <dbReference type="PROSITE" id="PS50048"/>
    </source>
</evidence>
<comment type="caution">
    <text evidence="8">The sequence shown here is derived from an EMBL/GenBank/DDBJ whole genome shotgun (WGS) entry which is preliminary data.</text>
</comment>
<dbReference type="GeneID" id="34575954"/>
<evidence type="ECO:0000256" key="6">
    <source>
        <dbReference type="SAM" id="MobiDB-lite"/>
    </source>
</evidence>
<dbReference type="PROSITE" id="PS00463">
    <property type="entry name" value="ZN2_CY6_FUNGAL_1"/>
    <property type="match status" value="1"/>
</dbReference>
<keyword evidence="4" id="KW-0804">Transcription</keyword>
<dbReference type="OrthoDB" id="4525710at2759"/>
<comment type="subcellular location">
    <subcellularLocation>
        <location evidence="1">Nucleus</location>
    </subcellularLocation>
</comment>
<dbReference type="CDD" id="cd00067">
    <property type="entry name" value="GAL4"/>
    <property type="match status" value="1"/>
</dbReference>